<evidence type="ECO:0000313" key="1">
    <source>
        <dbReference type="EMBL" id="VDP82598.1"/>
    </source>
</evidence>
<dbReference type="Proteomes" id="UP000269396">
    <property type="component" value="Unassembled WGS sequence"/>
</dbReference>
<organism evidence="1 2">
    <name type="scientific">Schistosoma mattheei</name>
    <dbReference type="NCBI Taxonomy" id="31246"/>
    <lineage>
        <taxon>Eukaryota</taxon>
        <taxon>Metazoa</taxon>
        <taxon>Spiralia</taxon>
        <taxon>Lophotrochozoa</taxon>
        <taxon>Platyhelminthes</taxon>
        <taxon>Trematoda</taxon>
        <taxon>Digenea</taxon>
        <taxon>Strigeidida</taxon>
        <taxon>Schistosomatoidea</taxon>
        <taxon>Schistosomatidae</taxon>
        <taxon>Schistosoma</taxon>
    </lineage>
</organism>
<proteinExistence type="predicted"/>
<gene>
    <name evidence="1" type="ORF">SMTD_LOCUS20487</name>
</gene>
<evidence type="ECO:0000313" key="2">
    <source>
        <dbReference type="Proteomes" id="UP000269396"/>
    </source>
</evidence>
<accession>A0A183Q1K1</accession>
<name>A0A183Q1K1_9TREM</name>
<dbReference type="STRING" id="31246.A0A183Q1K1"/>
<reference evidence="1 2" key="1">
    <citation type="submission" date="2018-11" db="EMBL/GenBank/DDBJ databases">
        <authorList>
            <consortium name="Pathogen Informatics"/>
        </authorList>
    </citation>
    <scope>NUCLEOTIDE SEQUENCE [LARGE SCALE GENOMIC DNA]</scope>
    <source>
        <strain>Denwood</strain>
        <strain evidence="2">Zambia</strain>
    </source>
</reference>
<dbReference type="InterPro" id="IPR042089">
    <property type="entry name" value="Peptidase_M13_dom_2"/>
</dbReference>
<sequence length="159" mass="18093">MYLKHRSECWKTTSTGQHNNIGKMSCSVESTEFKDLSSINAAKTFYNTCTIAYSMEESLIQSKIREMTKELFNGWWISSDDEQHNIYTENVLKPGKFNLTAYILPLIFQSGRTLFFSINLTEGYSEGDDRLIHIQQETVVGEASPVNIEELEGICSLVS</sequence>
<dbReference type="Gene3D" id="1.10.1380.10">
    <property type="entry name" value="Neutral endopeptidase , domain2"/>
    <property type="match status" value="1"/>
</dbReference>
<keyword evidence="2" id="KW-1185">Reference proteome</keyword>
<protein>
    <submittedName>
        <fullName evidence="1">Uncharacterized protein</fullName>
    </submittedName>
</protein>
<dbReference type="AlphaFoldDB" id="A0A183Q1K1"/>
<dbReference type="EMBL" id="UZAL01044579">
    <property type="protein sequence ID" value="VDP82598.1"/>
    <property type="molecule type" value="Genomic_DNA"/>
</dbReference>